<dbReference type="PANTHER" id="PTHR24347">
    <property type="entry name" value="SERINE/THREONINE-PROTEIN KINASE"/>
    <property type="match status" value="1"/>
</dbReference>
<dbReference type="Gene3D" id="1.10.510.10">
    <property type="entry name" value="Transferase(Phosphotransferase) domain 1"/>
    <property type="match status" value="1"/>
</dbReference>
<keyword evidence="3" id="KW-1185">Reference proteome</keyword>
<dbReference type="GO" id="GO:0005524">
    <property type="term" value="F:ATP binding"/>
    <property type="evidence" value="ECO:0007669"/>
    <property type="project" value="InterPro"/>
</dbReference>
<feature type="domain" description="Protein kinase" evidence="1">
    <location>
        <begin position="7"/>
        <end position="335"/>
    </location>
</feature>
<dbReference type="InterPro" id="IPR000719">
    <property type="entry name" value="Prot_kinase_dom"/>
</dbReference>
<evidence type="ECO:0000313" key="3">
    <source>
        <dbReference type="Proteomes" id="UP000572817"/>
    </source>
</evidence>
<dbReference type="InterPro" id="IPR011009">
    <property type="entry name" value="Kinase-like_dom_sf"/>
</dbReference>
<dbReference type="EMBL" id="WWBZ02000002">
    <property type="protein sequence ID" value="KAF4312535.1"/>
    <property type="molecule type" value="Genomic_DNA"/>
</dbReference>
<comment type="caution">
    <text evidence="2">The sequence shown here is derived from an EMBL/GenBank/DDBJ whole genome shotgun (WGS) entry which is preliminary data.</text>
</comment>
<dbReference type="Proteomes" id="UP000572817">
    <property type="component" value="Unassembled WGS sequence"/>
</dbReference>
<reference evidence="2" key="1">
    <citation type="submission" date="2020-04" db="EMBL/GenBank/DDBJ databases">
        <title>Genome Assembly and Annotation of Botryosphaeria dothidea sdau 11-99, a Latent Pathogen of Apple Fruit Ring Rot in China.</title>
        <authorList>
            <person name="Yu C."/>
            <person name="Diao Y."/>
            <person name="Lu Q."/>
            <person name="Zhao J."/>
            <person name="Cui S."/>
            <person name="Peng C."/>
            <person name="He B."/>
            <person name="Liu H."/>
        </authorList>
    </citation>
    <scope>NUCLEOTIDE SEQUENCE [LARGE SCALE GENOMIC DNA]</scope>
    <source>
        <strain evidence="2">Sdau11-99</strain>
    </source>
</reference>
<dbReference type="OrthoDB" id="5979581at2759"/>
<organism evidence="2 3">
    <name type="scientific">Botryosphaeria dothidea</name>
    <dbReference type="NCBI Taxonomy" id="55169"/>
    <lineage>
        <taxon>Eukaryota</taxon>
        <taxon>Fungi</taxon>
        <taxon>Dikarya</taxon>
        <taxon>Ascomycota</taxon>
        <taxon>Pezizomycotina</taxon>
        <taxon>Dothideomycetes</taxon>
        <taxon>Dothideomycetes incertae sedis</taxon>
        <taxon>Botryosphaeriales</taxon>
        <taxon>Botryosphaeriaceae</taxon>
        <taxon>Botryosphaeria</taxon>
    </lineage>
</organism>
<dbReference type="PROSITE" id="PS50011">
    <property type="entry name" value="PROTEIN_KINASE_DOM"/>
    <property type="match status" value="1"/>
</dbReference>
<accession>A0A8H4N828</accession>
<sequence>MATSRAFLSRGMQLLGKSGKTYELQMPCVPRRKDGLPSSTWLAFDANNRASKFIIKQPWDMMPHKVTLLRREQAFHEKLKDICIFRRLEDTVPEVTLKEDNSLIEPPRLVLELMEKTVWHARWERRFTRREIKMIIKLTLFNLREIERLGMVNTDLSMENMMLDNHPAEPIDLPGGDRPNLIVKLAGISKLFIPQQGFGMRREYRAPEVHFNKPWGFPVHIWSWGIILTQLLESYVDHKSRGLYAELNFLHDTSARERDEIYGSQILHDFKLDTIPYYEELGLRRDPAHMLLPSWDQRLKMKGVRDDDLLFMRWVLNPDPTARPTWAEIWNSGWLDFGPNDAECDACVVWKLNDHVKDSM</sequence>
<dbReference type="AlphaFoldDB" id="A0A8H4N828"/>
<name>A0A8H4N828_9PEZI</name>
<dbReference type="SMART" id="SM00220">
    <property type="entry name" value="S_TKc"/>
    <property type="match status" value="1"/>
</dbReference>
<dbReference type="GO" id="GO:0004672">
    <property type="term" value="F:protein kinase activity"/>
    <property type="evidence" value="ECO:0007669"/>
    <property type="project" value="InterPro"/>
</dbReference>
<gene>
    <name evidence="2" type="ORF">GTA08_BOTSDO11935</name>
</gene>
<dbReference type="Pfam" id="PF00069">
    <property type="entry name" value="Pkinase"/>
    <property type="match status" value="1"/>
</dbReference>
<evidence type="ECO:0000259" key="1">
    <source>
        <dbReference type="PROSITE" id="PS50011"/>
    </source>
</evidence>
<proteinExistence type="predicted"/>
<dbReference type="SUPFAM" id="SSF56112">
    <property type="entry name" value="Protein kinase-like (PK-like)"/>
    <property type="match status" value="1"/>
</dbReference>
<protein>
    <recommendedName>
        <fullName evidence="1">Protein kinase domain-containing protein</fullName>
    </recommendedName>
</protein>
<evidence type="ECO:0000313" key="2">
    <source>
        <dbReference type="EMBL" id="KAF4312535.1"/>
    </source>
</evidence>